<gene>
    <name evidence="7" type="ORF">Acr_06g0015820</name>
</gene>
<evidence type="ECO:0000256" key="2">
    <source>
        <dbReference type="ARBA" id="ARBA00023015"/>
    </source>
</evidence>
<reference evidence="7 8" key="1">
    <citation type="submission" date="2019-07" db="EMBL/GenBank/DDBJ databases">
        <title>De Novo Assembly of kiwifruit Actinidia rufa.</title>
        <authorList>
            <person name="Sugita-Konishi S."/>
            <person name="Sato K."/>
            <person name="Mori E."/>
            <person name="Abe Y."/>
            <person name="Kisaki G."/>
            <person name="Hamano K."/>
            <person name="Suezawa K."/>
            <person name="Otani M."/>
            <person name="Fukuda T."/>
            <person name="Manabe T."/>
            <person name="Gomi K."/>
            <person name="Tabuchi M."/>
            <person name="Akimitsu K."/>
            <person name="Kataoka I."/>
        </authorList>
    </citation>
    <scope>NUCLEOTIDE SEQUENCE [LARGE SCALE GENOMIC DNA]</scope>
    <source>
        <strain evidence="8">cv. Fuchu</strain>
    </source>
</reference>
<evidence type="ECO:0000313" key="8">
    <source>
        <dbReference type="Proteomes" id="UP000585474"/>
    </source>
</evidence>
<dbReference type="PROSITE" id="PS50863">
    <property type="entry name" value="B3"/>
    <property type="match status" value="1"/>
</dbReference>
<dbReference type="Pfam" id="PF02362">
    <property type="entry name" value="B3"/>
    <property type="match status" value="1"/>
</dbReference>
<dbReference type="InterPro" id="IPR015300">
    <property type="entry name" value="DNA-bd_pseudobarrel_sf"/>
</dbReference>
<keyword evidence="3" id="KW-0238">DNA-binding</keyword>
<dbReference type="AlphaFoldDB" id="A0A7J0ETF5"/>
<dbReference type="GO" id="GO:0003677">
    <property type="term" value="F:DNA binding"/>
    <property type="evidence" value="ECO:0007669"/>
    <property type="project" value="UniProtKB-KW"/>
</dbReference>
<dbReference type="OrthoDB" id="590488at2759"/>
<evidence type="ECO:0000256" key="5">
    <source>
        <dbReference type="ARBA" id="ARBA00023242"/>
    </source>
</evidence>
<keyword evidence="2" id="KW-0805">Transcription regulation</keyword>
<evidence type="ECO:0000313" key="7">
    <source>
        <dbReference type="EMBL" id="GFY89642.1"/>
    </source>
</evidence>
<dbReference type="GO" id="GO:0005634">
    <property type="term" value="C:nucleus"/>
    <property type="evidence" value="ECO:0007669"/>
    <property type="project" value="UniProtKB-SubCell"/>
</dbReference>
<protein>
    <recommendedName>
        <fullName evidence="6">TF-B3 domain-containing protein</fullName>
    </recommendedName>
</protein>
<name>A0A7J0ETF5_9ERIC</name>
<sequence length="82" mass="9465">MQPISNPFSEAHFRPFKTHIVLRDLKGKGWVVTVVPVAGRHSFSGGWRSFAVDNRLEEGDVCIFELVKRNEMQVHVFRVRQS</sequence>
<evidence type="ECO:0000256" key="4">
    <source>
        <dbReference type="ARBA" id="ARBA00023163"/>
    </source>
</evidence>
<dbReference type="SMART" id="SM01019">
    <property type="entry name" value="B3"/>
    <property type="match status" value="1"/>
</dbReference>
<accession>A0A7J0ETF5</accession>
<proteinExistence type="predicted"/>
<dbReference type="InterPro" id="IPR044837">
    <property type="entry name" value="REM16-like"/>
</dbReference>
<organism evidence="7 8">
    <name type="scientific">Actinidia rufa</name>
    <dbReference type="NCBI Taxonomy" id="165716"/>
    <lineage>
        <taxon>Eukaryota</taxon>
        <taxon>Viridiplantae</taxon>
        <taxon>Streptophyta</taxon>
        <taxon>Embryophyta</taxon>
        <taxon>Tracheophyta</taxon>
        <taxon>Spermatophyta</taxon>
        <taxon>Magnoliopsida</taxon>
        <taxon>eudicotyledons</taxon>
        <taxon>Gunneridae</taxon>
        <taxon>Pentapetalae</taxon>
        <taxon>asterids</taxon>
        <taxon>Ericales</taxon>
        <taxon>Actinidiaceae</taxon>
        <taxon>Actinidia</taxon>
    </lineage>
</organism>
<dbReference type="CDD" id="cd10017">
    <property type="entry name" value="B3_DNA"/>
    <property type="match status" value="1"/>
</dbReference>
<feature type="domain" description="TF-B3" evidence="6">
    <location>
        <begin position="1"/>
        <end position="80"/>
    </location>
</feature>
<evidence type="ECO:0000256" key="3">
    <source>
        <dbReference type="ARBA" id="ARBA00023125"/>
    </source>
</evidence>
<keyword evidence="5" id="KW-0539">Nucleus</keyword>
<dbReference type="PANTHER" id="PTHR31391:SF106">
    <property type="entry name" value="B3 DOMAIN-CONTAINING PROTEIN OS01G0723500"/>
    <property type="match status" value="1"/>
</dbReference>
<comment type="caution">
    <text evidence="7">The sequence shown here is derived from an EMBL/GenBank/DDBJ whole genome shotgun (WGS) entry which is preliminary data.</text>
</comment>
<evidence type="ECO:0000256" key="1">
    <source>
        <dbReference type="ARBA" id="ARBA00004123"/>
    </source>
</evidence>
<dbReference type="Proteomes" id="UP000585474">
    <property type="component" value="Unassembled WGS sequence"/>
</dbReference>
<keyword evidence="8" id="KW-1185">Reference proteome</keyword>
<keyword evidence="4" id="KW-0804">Transcription</keyword>
<evidence type="ECO:0000259" key="6">
    <source>
        <dbReference type="PROSITE" id="PS50863"/>
    </source>
</evidence>
<comment type="subcellular location">
    <subcellularLocation>
        <location evidence="1">Nucleus</location>
    </subcellularLocation>
</comment>
<dbReference type="EMBL" id="BJWL01000006">
    <property type="protein sequence ID" value="GFY89642.1"/>
    <property type="molecule type" value="Genomic_DNA"/>
</dbReference>
<dbReference type="InterPro" id="IPR003340">
    <property type="entry name" value="B3_DNA-bd"/>
</dbReference>
<dbReference type="SUPFAM" id="SSF101936">
    <property type="entry name" value="DNA-binding pseudobarrel domain"/>
    <property type="match status" value="1"/>
</dbReference>
<dbReference type="Gene3D" id="2.40.330.10">
    <property type="entry name" value="DNA-binding pseudobarrel domain"/>
    <property type="match status" value="1"/>
</dbReference>
<dbReference type="PANTHER" id="PTHR31391">
    <property type="entry name" value="B3 DOMAIN-CONTAINING PROTEIN OS11G0197600-RELATED"/>
    <property type="match status" value="1"/>
</dbReference>